<protein>
    <submittedName>
        <fullName evidence="2">Uncharacterized protein</fullName>
    </submittedName>
</protein>
<name>A0ABV3I070_9ACTN</name>
<accession>A0ABV3I070</accession>
<evidence type="ECO:0000313" key="2">
    <source>
        <dbReference type="EMBL" id="MEV4684240.1"/>
    </source>
</evidence>
<sequence>MPDEEIGVLRPTAGRRLGDLLDVPPSAAPGGKSVSMEAGTSDSFLNAWLADGHVDDVASSAGDPPVPRAKPPPARV</sequence>
<proteinExistence type="predicted"/>
<reference evidence="2 3" key="1">
    <citation type="submission" date="2024-06" db="EMBL/GenBank/DDBJ databases">
        <title>The Natural Products Discovery Center: Release of the First 8490 Sequenced Strains for Exploring Actinobacteria Biosynthetic Diversity.</title>
        <authorList>
            <person name="Kalkreuter E."/>
            <person name="Kautsar S.A."/>
            <person name="Yang D."/>
            <person name="Bader C.D."/>
            <person name="Teijaro C.N."/>
            <person name="Fluegel L."/>
            <person name="Davis C.M."/>
            <person name="Simpson J.R."/>
            <person name="Lauterbach L."/>
            <person name="Steele A.D."/>
            <person name="Gui C."/>
            <person name="Meng S."/>
            <person name="Li G."/>
            <person name="Viehrig K."/>
            <person name="Ye F."/>
            <person name="Su P."/>
            <person name="Kiefer A.F."/>
            <person name="Nichols A."/>
            <person name="Cepeda A.J."/>
            <person name="Yan W."/>
            <person name="Fan B."/>
            <person name="Jiang Y."/>
            <person name="Adhikari A."/>
            <person name="Zheng C.-J."/>
            <person name="Schuster L."/>
            <person name="Cowan T.M."/>
            <person name="Smanski M.J."/>
            <person name="Chevrette M.G."/>
            <person name="De Carvalho L.P.S."/>
            <person name="Shen B."/>
        </authorList>
    </citation>
    <scope>NUCLEOTIDE SEQUENCE [LARGE SCALE GENOMIC DNA]</scope>
    <source>
        <strain evidence="2 3">NPDC049344</strain>
    </source>
</reference>
<dbReference type="EMBL" id="JBFAQK010000047">
    <property type="protein sequence ID" value="MEV4684240.1"/>
    <property type="molecule type" value="Genomic_DNA"/>
</dbReference>
<evidence type="ECO:0000256" key="1">
    <source>
        <dbReference type="SAM" id="MobiDB-lite"/>
    </source>
</evidence>
<organism evidence="2 3">
    <name type="scientific">Streptomyces kurssanovii</name>
    <dbReference type="NCBI Taxonomy" id="67312"/>
    <lineage>
        <taxon>Bacteria</taxon>
        <taxon>Bacillati</taxon>
        <taxon>Actinomycetota</taxon>
        <taxon>Actinomycetes</taxon>
        <taxon>Kitasatosporales</taxon>
        <taxon>Streptomycetaceae</taxon>
        <taxon>Streptomyces</taxon>
    </lineage>
</organism>
<gene>
    <name evidence="2" type="ORF">AB0K36_26115</name>
</gene>
<dbReference type="RefSeq" id="WP_364598873.1">
    <property type="nucleotide sequence ID" value="NZ_JBFAQK010000047.1"/>
</dbReference>
<comment type="caution">
    <text evidence="2">The sequence shown here is derived from an EMBL/GenBank/DDBJ whole genome shotgun (WGS) entry which is preliminary data.</text>
</comment>
<feature type="region of interest" description="Disordered" evidence="1">
    <location>
        <begin position="55"/>
        <end position="76"/>
    </location>
</feature>
<feature type="compositionally biased region" description="Pro residues" evidence="1">
    <location>
        <begin position="64"/>
        <end position="76"/>
    </location>
</feature>
<keyword evidence="3" id="KW-1185">Reference proteome</keyword>
<evidence type="ECO:0000313" key="3">
    <source>
        <dbReference type="Proteomes" id="UP001552521"/>
    </source>
</evidence>
<feature type="region of interest" description="Disordered" evidence="1">
    <location>
        <begin position="1"/>
        <end position="38"/>
    </location>
</feature>
<dbReference type="Proteomes" id="UP001552521">
    <property type="component" value="Unassembled WGS sequence"/>
</dbReference>